<keyword evidence="2" id="KW-1003">Cell membrane</keyword>
<feature type="transmembrane region" description="Helical" evidence="8">
    <location>
        <begin position="122"/>
        <end position="142"/>
    </location>
</feature>
<evidence type="ECO:0000256" key="3">
    <source>
        <dbReference type="ARBA" id="ARBA00022670"/>
    </source>
</evidence>
<dbReference type="EMBL" id="JAUFQH010000003">
    <property type="protein sequence ID" value="MDN3618707.1"/>
    <property type="molecule type" value="Genomic_DNA"/>
</dbReference>
<reference evidence="10" key="3">
    <citation type="submission" date="2023-06" db="EMBL/GenBank/DDBJ databases">
        <authorList>
            <person name="Lucena T."/>
            <person name="Sun Q."/>
        </authorList>
    </citation>
    <scope>NUCLEOTIDE SEQUENCE</scope>
    <source>
        <strain evidence="10">CECT 8670</strain>
    </source>
</reference>
<keyword evidence="3" id="KW-0645">Protease</keyword>
<dbReference type="RefSeq" id="WP_208891038.1">
    <property type="nucleotide sequence ID" value="NZ_CP019336.1"/>
</dbReference>
<dbReference type="AlphaFoldDB" id="A0AAJ1QVA1"/>
<organism evidence="10 12">
    <name type="scientific">Polaribacter sejongensis</name>
    <dbReference type="NCBI Taxonomy" id="985043"/>
    <lineage>
        <taxon>Bacteria</taxon>
        <taxon>Pseudomonadati</taxon>
        <taxon>Bacteroidota</taxon>
        <taxon>Flavobacteriia</taxon>
        <taxon>Flavobacteriales</taxon>
        <taxon>Flavobacteriaceae</taxon>
    </lineage>
</organism>
<dbReference type="Pfam" id="PF09721">
    <property type="entry name" value="Exosortase_EpsH"/>
    <property type="match status" value="1"/>
</dbReference>
<reference evidence="9 11" key="2">
    <citation type="submission" date="2017-02" db="EMBL/GenBank/DDBJ databases">
        <title>Trade-off between light-utilization and light-protection in marine flavobacteria.</title>
        <authorList>
            <person name="Kumagai Y."/>
            <person name="Yoshizawa S."/>
            <person name="Kogure K."/>
            <person name="Iwasaki W."/>
        </authorList>
    </citation>
    <scope>NUCLEOTIDE SEQUENCE [LARGE SCALE GENOMIC DNA]</scope>
    <source>
        <strain evidence="9 11">KCTC 23670</strain>
    </source>
</reference>
<evidence type="ECO:0000256" key="8">
    <source>
        <dbReference type="SAM" id="Phobius"/>
    </source>
</evidence>
<evidence type="ECO:0000256" key="4">
    <source>
        <dbReference type="ARBA" id="ARBA00022692"/>
    </source>
</evidence>
<accession>A0AAJ1QVA1</accession>
<dbReference type="GO" id="GO:0008233">
    <property type="term" value="F:peptidase activity"/>
    <property type="evidence" value="ECO:0007669"/>
    <property type="project" value="UniProtKB-KW"/>
</dbReference>
<evidence type="ECO:0000256" key="5">
    <source>
        <dbReference type="ARBA" id="ARBA00022801"/>
    </source>
</evidence>
<evidence type="ECO:0000313" key="10">
    <source>
        <dbReference type="EMBL" id="MDN3618707.1"/>
    </source>
</evidence>
<dbReference type="InterPro" id="IPR026323">
    <property type="entry name" value="Exosortase-related_prot_XrtF"/>
</dbReference>
<feature type="transmembrane region" description="Helical" evidence="8">
    <location>
        <begin position="148"/>
        <end position="170"/>
    </location>
</feature>
<dbReference type="InterPro" id="IPR019127">
    <property type="entry name" value="Exosortase"/>
</dbReference>
<dbReference type="NCBIfam" id="TIGR04178">
    <property type="entry name" value="exo_archaeo"/>
    <property type="match status" value="1"/>
</dbReference>
<keyword evidence="11" id="KW-1185">Reference proteome</keyword>
<keyword evidence="4 8" id="KW-0812">Transmembrane</keyword>
<protein>
    <submittedName>
        <fullName evidence="10">Exosortase family protein XrtF</fullName>
    </submittedName>
</protein>
<evidence type="ECO:0000256" key="7">
    <source>
        <dbReference type="ARBA" id="ARBA00023136"/>
    </source>
</evidence>
<sequence length="178" mass="20701">MKKHKSIIIFLIKFFVTYFLLVTIYNTYLQRSQEKEGTYKTASITTLVADQTVKVLTFFDYNVEAVQHDKEVSVKLIIEGKYTARVIEGCNSISLIILFISFIIAFSGSLKATFFYSLFGSLLIYTINVLRIAFLTVMIYKYPENQEFLHGLVFPAIIYGTIFMLWVVWVNKFSKFKK</sequence>
<proteinExistence type="predicted"/>
<name>A0AAJ1QVA1_9FLAO</name>
<gene>
    <name evidence="10" type="primary">xrtF</name>
    <name evidence="9" type="ORF">BTO15_08045</name>
    <name evidence="10" type="ORF">QWY81_04470</name>
</gene>
<keyword evidence="5" id="KW-0378">Hydrolase</keyword>
<feature type="transmembrane region" description="Helical" evidence="8">
    <location>
        <begin position="92"/>
        <end position="110"/>
    </location>
</feature>
<comment type="subcellular location">
    <subcellularLocation>
        <location evidence="1">Cell membrane</location>
        <topology evidence="1">Multi-pass membrane protein</topology>
    </subcellularLocation>
</comment>
<evidence type="ECO:0000313" key="11">
    <source>
        <dbReference type="Proteomes" id="UP000232721"/>
    </source>
</evidence>
<evidence type="ECO:0000256" key="6">
    <source>
        <dbReference type="ARBA" id="ARBA00022989"/>
    </source>
</evidence>
<evidence type="ECO:0000256" key="2">
    <source>
        <dbReference type="ARBA" id="ARBA00022475"/>
    </source>
</evidence>
<evidence type="ECO:0000256" key="1">
    <source>
        <dbReference type="ARBA" id="ARBA00004651"/>
    </source>
</evidence>
<dbReference type="NCBIfam" id="TIGR04128">
    <property type="entry name" value="exoso_Fjoh_1448"/>
    <property type="match status" value="1"/>
</dbReference>
<evidence type="ECO:0000313" key="9">
    <source>
        <dbReference type="EMBL" id="AUC22047.1"/>
    </source>
</evidence>
<dbReference type="Proteomes" id="UP000232721">
    <property type="component" value="Chromosome"/>
</dbReference>
<dbReference type="InterPro" id="IPR026392">
    <property type="entry name" value="Exo/Archaeosortase_dom"/>
</dbReference>
<evidence type="ECO:0000313" key="12">
    <source>
        <dbReference type="Proteomes" id="UP001228636"/>
    </source>
</evidence>
<dbReference type="Proteomes" id="UP001228636">
    <property type="component" value="Unassembled WGS sequence"/>
</dbReference>
<dbReference type="EMBL" id="CP019336">
    <property type="protein sequence ID" value="AUC22047.1"/>
    <property type="molecule type" value="Genomic_DNA"/>
</dbReference>
<reference evidence="10 12" key="1">
    <citation type="journal article" date="2014" name="Int. J. Syst. Evol. Microbiol.">
        <title>Complete genome sequence of Corynebacterium casei LMG S-19264T (=DSM 44701T), isolated from a smear-ripened cheese.</title>
        <authorList>
            <consortium name="US DOE Joint Genome Institute (JGI-PGF)"/>
            <person name="Walter F."/>
            <person name="Albersmeier A."/>
            <person name="Kalinowski J."/>
            <person name="Ruckert C."/>
        </authorList>
    </citation>
    <scope>NUCLEOTIDE SEQUENCE [LARGE SCALE GENOMIC DNA]</scope>
    <source>
        <strain evidence="10 12">CECT 8670</strain>
    </source>
</reference>
<feature type="transmembrane region" description="Helical" evidence="8">
    <location>
        <begin position="7"/>
        <end position="28"/>
    </location>
</feature>
<keyword evidence="6 8" id="KW-1133">Transmembrane helix</keyword>
<dbReference type="GO" id="GO:0006508">
    <property type="term" value="P:proteolysis"/>
    <property type="evidence" value="ECO:0007669"/>
    <property type="project" value="UniProtKB-KW"/>
</dbReference>
<dbReference type="GO" id="GO:0005886">
    <property type="term" value="C:plasma membrane"/>
    <property type="evidence" value="ECO:0007669"/>
    <property type="project" value="UniProtKB-SubCell"/>
</dbReference>
<keyword evidence="7 8" id="KW-0472">Membrane</keyword>